<feature type="transmembrane region" description="Helical" evidence="1">
    <location>
        <begin position="49"/>
        <end position="70"/>
    </location>
</feature>
<dbReference type="EMBL" id="KV750414">
    <property type="protein sequence ID" value="OCL04908.1"/>
    <property type="molecule type" value="Genomic_DNA"/>
</dbReference>
<sequence>MASVSAIMSEIKYKYKQLSDGESASSENEAFLESNGPTQKPQRSRSKWLLMNLGKAGVILLAIVGVATVITQAHHWLASPPGHFSCACGNNAEEAIAMGCKFDILATAWLPDHCRDEALTEEFNHAGPGPDGEWPYFLDINGSIPLTVEEVSLLPKGTFWYGVYNWHVRHCFFYWRKQYRARYQHNIVEGKYDSEFHIMHCLHQTEWQKAPLSIANRAMIAFNADHSSHEAEFTDHQREMFSIDHDLTDGVPRRVSSNY</sequence>
<evidence type="ECO:0000313" key="3">
    <source>
        <dbReference type="Proteomes" id="UP000250140"/>
    </source>
</evidence>
<keyword evidence="3" id="KW-1185">Reference proteome</keyword>
<proteinExistence type="predicted"/>
<dbReference type="PANTHER" id="PTHR35896">
    <property type="entry name" value="IG-LIKE DOMAIN-CONTAINING PROTEIN"/>
    <property type="match status" value="1"/>
</dbReference>
<name>A0A8E2JPP0_9PEZI</name>
<dbReference type="AlphaFoldDB" id="A0A8E2JPP0"/>
<dbReference type="InterPro" id="IPR053008">
    <property type="entry name" value="Phomopsin_biosynth_assoc"/>
</dbReference>
<dbReference type="Proteomes" id="UP000250140">
    <property type="component" value="Unassembled WGS sequence"/>
</dbReference>
<protein>
    <submittedName>
        <fullName evidence="2">Uncharacterized protein</fullName>
    </submittedName>
</protein>
<keyword evidence="1" id="KW-0472">Membrane</keyword>
<dbReference type="PANTHER" id="PTHR35896:SF3">
    <property type="entry name" value="MAJOR FACILITATOR SUPERFAMILY TRANSPORTER"/>
    <property type="match status" value="1"/>
</dbReference>
<organism evidence="2 3">
    <name type="scientific">Glonium stellatum</name>
    <dbReference type="NCBI Taxonomy" id="574774"/>
    <lineage>
        <taxon>Eukaryota</taxon>
        <taxon>Fungi</taxon>
        <taxon>Dikarya</taxon>
        <taxon>Ascomycota</taxon>
        <taxon>Pezizomycotina</taxon>
        <taxon>Dothideomycetes</taxon>
        <taxon>Pleosporomycetidae</taxon>
        <taxon>Gloniales</taxon>
        <taxon>Gloniaceae</taxon>
        <taxon>Glonium</taxon>
    </lineage>
</organism>
<evidence type="ECO:0000313" key="2">
    <source>
        <dbReference type="EMBL" id="OCL04908.1"/>
    </source>
</evidence>
<gene>
    <name evidence="2" type="ORF">AOQ84DRAFT_323709</name>
</gene>
<dbReference type="OrthoDB" id="3501153at2759"/>
<accession>A0A8E2JPP0</accession>
<keyword evidence="1" id="KW-0812">Transmembrane</keyword>
<evidence type="ECO:0000256" key="1">
    <source>
        <dbReference type="SAM" id="Phobius"/>
    </source>
</evidence>
<keyword evidence="1" id="KW-1133">Transmembrane helix</keyword>
<reference evidence="2 3" key="1">
    <citation type="journal article" date="2016" name="Nat. Commun.">
        <title>Ectomycorrhizal ecology is imprinted in the genome of the dominant symbiotic fungus Cenococcum geophilum.</title>
        <authorList>
            <consortium name="DOE Joint Genome Institute"/>
            <person name="Peter M."/>
            <person name="Kohler A."/>
            <person name="Ohm R.A."/>
            <person name="Kuo A."/>
            <person name="Krutzmann J."/>
            <person name="Morin E."/>
            <person name="Arend M."/>
            <person name="Barry K.W."/>
            <person name="Binder M."/>
            <person name="Choi C."/>
            <person name="Clum A."/>
            <person name="Copeland A."/>
            <person name="Grisel N."/>
            <person name="Haridas S."/>
            <person name="Kipfer T."/>
            <person name="LaButti K."/>
            <person name="Lindquist E."/>
            <person name="Lipzen A."/>
            <person name="Maire R."/>
            <person name="Meier B."/>
            <person name="Mihaltcheva S."/>
            <person name="Molinier V."/>
            <person name="Murat C."/>
            <person name="Poggeler S."/>
            <person name="Quandt C.A."/>
            <person name="Sperisen C."/>
            <person name="Tritt A."/>
            <person name="Tisserant E."/>
            <person name="Crous P.W."/>
            <person name="Henrissat B."/>
            <person name="Nehls U."/>
            <person name="Egli S."/>
            <person name="Spatafora J.W."/>
            <person name="Grigoriev I.V."/>
            <person name="Martin F.M."/>
        </authorList>
    </citation>
    <scope>NUCLEOTIDE SEQUENCE [LARGE SCALE GENOMIC DNA]</scope>
    <source>
        <strain evidence="2 3">CBS 207.34</strain>
    </source>
</reference>